<organism evidence="7 8">
    <name type="scientific">Petromyzon marinus</name>
    <name type="common">Sea lamprey</name>
    <dbReference type="NCBI Taxonomy" id="7757"/>
    <lineage>
        <taxon>Eukaryota</taxon>
        <taxon>Metazoa</taxon>
        <taxon>Chordata</taxon>
        <taxon>Craniata</taxon>
        <taxon>Vertebrata</taxon>
        <taxon>Cyclostomata</taxon>
        <taxon>Hyperoartia</taxon>
        <taxon>Petromyzontiformes</taxon>
        <taxon>Petromyzontidae</taxon>
        <taxon>Petromyzon</taxon>
    </lineage>
</organism>
<gene>
    <name evidence="8" type="primary">LOC116956652</name>
</gene>
<evidence type="ECO:0000313" key="7">
    <source>
        <dbReference type="Proteomes" id="UP001318040"/>
    </source>
</evidence>
<reference evidence="8" key="1">
    <citation type="submission" date="2025-08" db="UniProtKB">
        <authorList>
            <consortium name="RefSeq"/>
        </authorList>
    </citation>
    <scope>IDENTIFICATION</scope>
    <source>
        <tissue evidence="8">Sperm</tissue>
    </source>
</reference>
<dbReference type="PANTHER" id="PTHR15427:SF52">
    <property type="entry name" value="C1Q DOMAIN-CONTAINING PROTEIN"/>
    <property type="match status" value="1"/>
</dbReference>
<keyword evidence="2" id="KW-0964">Secreted</keyword>
<sequence length="177" mass="19151">MSRLWLLPLLLPLLGSQALAADGAAKYCPGQCCCDCEDDQGGYAKMPKSAFTAKLSMPRPASGIPIKFDVMLTNSGNHYDPSTGKFTCVYPGTYYFVMHVCLFGESVYAHLKKNGQVMHKFHSAWVPGWPGVALSGGAVLSLKAGNQVWLEVTGTYNGIFVRNDIDSSFSGFLLSPE</sequence>
<evidence type="ECO:0000256" key="4">
    <source>
        <dbReference type="ARBA" id="ARBA00023119"/>
    </source>
</evidence>
<keyword evidence="4" id="KW-0176">Collagen</keyword>
<dbReference type="PROSITE" id="PS50871">
    <property type="entry name" value="C1Q"/>
    <property type="match status" value="1"/>
</dbReference>
<dbReference type="InterPro" id="IPR008983">
    <property type="entry name" value="Tumour_necrosis_fac-like_dom"/>
</dbReference>
<evidence type="ECO:0000256" key="2">
    <source>
        <dbReference type="ARBA" id="ARBA00022525"/>
    </source>
</evidence>
<keyword evidence="7" id="KW-1185">Reference proteome</keyword>
<feature type="domain" description="C1q" evidence="6">
    <location>
        <begin position="44"/>
        <end position="177"/>
    </location>
</feature>
<dbReference type="Gene3D" id="2.60.120.40">
    <property type="match status" value="1"/>
</dbReference>
<feature type="signal peptide" evidence="5">
    <location>
        <begin position="1"/>
        <end position="20"/>
    </location>
</feature>
<dbReference type="PRINTS" id="PR00007">
    <property type="entry name" value="COMPLEMNTC1Q"/>
</dbReference>
<feature type="chain" id="PRO_5042482079" evidence="5">
    <location>
        <begin position="21"/>
        <end position="177"/>
    </location>
</feature>
<keyword evidence="3 5" id="KW-0732">Signal</keyword>
<proteinExistence type="predicted"/>
<dbReference type="GO" id="GO:0005576">
    <property type="term" value="C:extracellular region"/>
    <property type="evidence" value="ECO:0007669"/>
    <property type="project" value="UniProtKB-SubCell"/>
</dbReference>
<name>A0AAJ7UFK2_PETMA</name>
<evidence type="ECO:0000256" key="5">
    <source>
        <dbReference type="SAM" id="SignalP"/>
    </source>
</evidence>
<protein>
    <submittedName>
        <fullName evidence="8">Complement C1q tumor necrosis factor-related protein 5-like</fullName>
    </submittedName>
</protein>
<dbReference type="KEGG" id="pmrn:116956652"/>
<dbReference type="SUPFAM" id="SSF49842">
    <property type="entry name" value="TNF-like"/>
    <property type="match status" value="1"/>
</dbReference>
<comment type="subcellular location">
    <subcellularLocation>
        <location evidence="1">Secreted</location>
    </subcellularLocation>
</comment>
<dbReference type="InterPro" id="IPR001073">
    <property type="entry name" value="C1q_dom"/>
</dbReference>
<evidence type="ECO:0000256" key="3">
    <source>
        <dbReference type="ARBA" id="ARBA00022729"/>
    </source>
</evidence>
<dbReference type="InterPro" id="IPR050392">
    <property type="entry name" value="Collagen/C1q_domain"/>
</dbReference>
<dbReference type="PANTHER" id="PTHR15427">
    <property type="entry name" value="EMILIN ELASTIN MICROFIBRIL INTERFACE-LOCATED PROTEIN ELASTIN MICROFIBRIL INTERFACER"/>
    <property type="match status" value="1"/>
</dbReference>
<accession>A0AAJ7UFK2</accession>
<dbReference type="GO" id="GO:0005581">
    <property type="term" value="C:collagen trimer"/>
    <property type="evidence" value="ECO:0007669"/>
    <property type="project" value="UniProtKB-KW"/>
</dbReference>
<dbReference type="RefSeq" id="XP_032834315.1">
    <property type="nucleotide sequence ID" value="XM_032978424.1"/>
</dbReference>
<dbReference type="AlphaFoldDB" id="A0AAJ7UFK2"/>
<dbReference type="Pfam" id="PF00386">
    <property type="entry name" value="C1q"/>
    <property type="match status" value="1"/>
</dbReference>
<dbReference type="GeneID" id="116956652"/>
<evidence type="ECO:0000256" key="1">
    <source>
        <dbReference type="ARBA" id="ARBA00004613"/>
    </source>
</evidence>
<dbReference type="Proteomes" id="UP001318040">
    <property type="component" value="Chromosome 66"/>
</dbReference>
<evidence type="ECO:0000259" key="6">
    <source>
        <dbReference type="PROSITE" id="PS50871"/>
    </source>
</evidence>
<dbReference type="FunFam" id="2.60.120.40:FF:000001">
    <property type="entry name" value="Complement C1q B chain"/>
    <property type="match status" value="1"/>
</dbReference>
<evidence type="ECO:0000313" key="8">
    <source>
        <dbReference type="RefSeq" id="XP_032834315.1"/>
    </source>
</evidence>
<dbReference type="SMART" id="SM00110">
    <property type="entry name" value="C1Q"/>
    <property type="match status" value="1"/>
</dbReference>